<evidence type="ECO:0000256" key="4">
    <source>
        <dbReference type="ARBA" id="ARBA00023163"/>
    </source>
</evidence>
<name>A0ABR4HZC0_9EURO</name>
<accession>A0ABR4HZC0</accession>
<feature type="region of interest" description="Disordered" evidence="6">
    <location>
        <begin position="72"/>
        <end position="93"/>
    </location>
</feature>
<dbReference type="Pfam" id="PF04082">
    <property type="entry name" value="Fungal_trans"/>
    <property type="match status" value="1"/>
</dbReference>
<dbReference type="InterPro" id="IPR050797">
    <property type="entry name" value="Carb_Metab_Trans_Reg"/>
</dbReference>
<dbReference type="InterPro" id="IPR036864">
    <property type="entry name" value="Zn2-C6_fun-type_DNA-bd_sf"/>
</dbReference>
<dbReference type="PANTHER" id="PTHR31668">
    <property type="entry name" value="GLUCOSE TRANSPORT TRANSCRIPTION REGULATOR RGT1-RELATED-RELATED"/>
    <property type="match status" value="1"/>
</dbReference>
<comment type="caution">
    <text evidence="8">The sequence shown here is derived from an EMBL/GenBank/DDBJ whole genome shotgun (WGS) entry which is preliminary data.</text>
</comment>
<dbReference type="EMBL" id="JBFXLS010000068">
    <property type="protein sequence ID" value="KAL2820853.1"/>
    <property type="molecule type" value="Genomic_DNA"/>
</dbReference>
<dbReference type="SUPFAM" id="SSF57701">
    <property type="entry name" value="Zn2/Cys6 DNA-binding domain"/>
    <property type="match status" value="1"/>
</dbReference>
<dbReference type="Proteomes" id="UP001610335">
    <property type="component" value="Unassembled WGS sequence"/>
</dbReference>
<protein>
    <submittedName>
        <fullName evidence="8">Fungal-specific transcription factor domain-containing protein</fullName>
    </submittedName>
</protein>
<feature type="domain" description="Zn(2)-C6 fungal-type" evidence="7">
    <location>
        <begin position="39"/>
        <end position="70"/>
    </location>
</feature>
<keyword evidence="3" id="KW-0238">DNA-binding</keyword>
<dbReference type="InterPro" id="IPR001138">
    <property type="entry name" value="Zn2Cys6_DnaBD"/>
</dbReference>
<dbReference type="CDD" id="cd12148">
    <property type="entry name" value="fungal_TF_MHR"/>
    <property type="match status" value="1"/>
</dbReference>
<gene>
    <name evidence="8" type="ORF">BDW59DRAFT_150626</name>
</gene>
<dbReference type="PROSITE" id="PS50048">
    <property type="entry name" value="ZN2_CY6_FUNGAL_2"/>
    <property type="match status" value="1"/>
</dbReference>
<dbReference type="SMART" id="SM00906">
    <property type="entry name" value="Fungal_trans"/>
    <property type="match status" value="1"/>
</dbReference>
<evidence type="ECO:0000256" key="6">
    <source>
        <dbReference type="SAM" id="MobiDB-lite"/>
    </source>
</evidence>
<sequence length="773" mass="86835">MHESWNMIRGTGTISAMEGAGASSQYIGSRPHKSRRSRPCDLCRTRKTACIIETKPPCQLCRVKGRPCTFVKGPGSRRRPLPPSQPSSHNEVCQHANEDHGIQTATNAGSCLTFSFPEFDLPVESHGQQQPRDFDTLMEGSSIPFDYTQQIQQQVECTNEIGAQQSTSDITTHFLPQNSVPQLQATTPDAETIHRSNTISLDQQVGKSYRFVGPSGELDTHLIARRRFNQDLQSVSPYTAIVYQHTHPVGAGDSLFQPPPVFTVGETSRLENSEPKLDFDSLKDLKQKFNKLVSPSFARELIRVYFDFVHPSFPIISQEQIPVTDEDVESTRLSFLAAICATSLPFILYDDALSLEASEAPLATDLFRISWTALQLELPDVRLCTIQTGLLILQRQSPEDLFGETSFNWQLCAMMVSNSQTLGLNRDPTNWSAIKAWERKLRKHLWWAILVTETWTAFSQGMPTHINLEDCDVPLPERGEFTEHITASDSEQGERFTDQFYHLISLTMIVRDIMRTFYTVRAMNQMTGDLRQTLNLARPLRGRLRQWNQELPQFLRLGTNDQTNREMPLGGLIMSGLISSGSLRLAYLTAQVSLFRVLLCPLAMAAITTQTLSEQPSFWENDGATAVIVGATQSARELIRFIETLTAADWDSFWYGWSKHNFAILSTFLMHLLILIQPSQSGSVSGTSPHQESSSGPPDVMRPPASVSSPGSPSPNANYAFIKEYSELQSLTKRWRWALRLAERGAGGRKGLMGASLRRIEALFREWQTTEKR</sequence>
<dbReference type="PANTHER" id="PTHR31668:SF4">
    <property type="entry name" value="TRANSCRIPTIONAL ACTIVATOR PROTEIN DAL81"/>
    <property type="match status" value="1"/>
</dbReference>
<dbReference type="InterPro" id="IPR007219">
    <property type="entry name" value="XnlR_reg_dom"/>
</dbReference>
<feature type="region of interest" description="Disordered" evidence="6">
    <location>
        <begin position="682"/>
        <end position="713"/>
    </location>
</feature>
<keyword evidence="4" id="KW-0804">Transcription</keyword>
<evidence type="ECO:0000313" key="9">
    <source>
        <dbReference type="Proteomes" id="UP001610335"/>
    </source>
</evidence>
<evidence type="ECO:0000259" key="7">
    <source>
        <dbReference type="PROSITE" id="PS50048"/>
    </source>
</evidence>
<organism evidence="8 9">
    <name type="scientific">Aspergillus cavernicola</name>
    <dbReference type="NCBI Taxonomy" id="176166"/>
    <lineage>
        <taxon>Eukaryota</taxon>
        <taxon>Fungi</taxon>
        <taxon>Dikarya</taxon>
        <taxon>Ascomycota</taxon>
        <taxon>Pezizomycotina</taxon>
        <taxon>Eurotiomycetes</taxon>
        <taxon>Eurotiomycetidae</taxon>
        <taxon>Eurotiales</taxon>
        <taxon>Aspergillaceae</taxon>
        <taxon>Aspergillus</taxon>
        <taxon>Aspergillus subgen. Nidulantes</taxon>
    </lineage>
</organism>
<reference evidence="8 9" key="1">
    <citation type="submission" date="2024-07" db="EMBL/GenBank/DDBJ databases">
        <title>Section-level genome sequencing and comparative genomics of Aspergillus sections Usti and Cavernicolus.</title>
        <authorList>
            <consortium name="Lawrence Berkeley National Laboratory"/>
            <person name="Nybo J.L."/>
            <person name="Vesth T.C."/>
            <person name="Theobald S."/>
            <person name="Frisvad J.C."/>
            <person name="Larsen T.O."/>
            <person name="Kjaerboelling I."/>
            <person name="Rothschild-Mancinelli K."/>
            <person name="Lyhne E.K."/>
            <person name="Kogle M.E."/>
            <person name="Barry K."/>
            <person name="Clum A."/>
            <person name="Na H."/>
            <person name="Ledsgaard L."/>
            <person name="Lin J."/>
            <person name="Lipzen A."/>
            <person name="Kuo A."/>
            <person name="Riley R."/>
            <person name="Mondo S."/>
            <person name="LaButti K."/>
            <person name="Haridas S."/>
            <person name="Pangalinan J."/>
            <person name="Salamov A.A."/>
            <person name="Simmons B.A."/>
            <person name="Magnuson J.K."/>
            <person name="Chen J."/>
            <person name="Drula E."/>
            <person name="Henrissat B."/>
            <person name="Wiebenga A."/>
            <person name="Lubbers R.J."/>
            <person name="Gomes A.C."/>
            <person name="Makela M.R."/>
            <person name="Stajich J."/>
            <person name="Grigoriev I.V."/>
            <person name="Mortensen U.H."/>
            <person name="De vries R.P."/>
            <person name="Baker S.E."/>
            <person name="Andersen M.R."/>
        </authorList>
    </citation>
    <scope>NUCLEOTIDE SEQUENCE [LARGE SCALE GENOMIC DNA]</scope>
    <source>
        <strain evidence="8 9">CBS 600.67</strain>
    </source>
</reference>
<evidence type="ECO:0000313" key="8">
    <source>
        <dbReference type="EMBL" id="KAL2820853.1"/>
    </source>
</evidence>
<feature type="compositionally biased region" description="Low complexity" evidence="6">
    <location>
        <begin position="703"/>
        <end position="713"/>
    </location>
</feature>
<dbReference type="CDD" id="cd00067">
    <property type="entry name" value="GAL4"/>
    <property type="match status" value="1"/>
</dbReference>
<keyword evidence="1" id="KW-0479">Metal-binding</keyword>
<evidence type="ECO:0000256" key="5">
    <source>
        <dbReference type="ARBA" id="ARBA00023242"/>
    </source>
</evidence>
<evidence type="ECO:0000256" key="3">
    <source>
        <dbReference type="ARBA" id="ARBA00023125"/>
    </source>
</evidence>
<proteinExistence type="predicted"/>
<evidence type="ECO:0000256" key="2">
    <source>
        <dbReference type="ARBA" id="ARBA00023015"/>
    </source>
</evidence>
<feature type="compositionally biased region" description="Polar residues" evidence="6">
    <location>
        <begin position="682"/>
        <end position="696"/>
    </location>
</feature>
<keyword evidence="2" id="KW-0805">Transcription regulation</keyword>
<dbReference type="PROSITE" id="PS00463">
    <property type="entry name" value="ZN2_CY6_FUNGAL_1"/>
    <property type="match status" value="1"/>
</dbReference>
<keyword evidence="5" id="KW-0539">Nucleus</keyword>
<keyword evidence="9" id="KW-1185">Reference proteome</keyword>
<evidence type="ECO:0000256" key="1">
    <source>
        <dbReference type="ARBA" id="ARBA00022723"/>
    </source>
</evidence>